<dbReference type="SUPFAM" id="SSF103088">
    <property type="entry name" value="OmpA-like"/>
    <property type="match status" value="1"/>
</dbReference>
<dbReference type="InterPro" id="IPR036737">
    <property type="entry name" value="OmpA-like_sf"/>
</dbReference>
<proteinExistence type="predicted"/>
<keyword evidence="7" id="KW-1185">Reference proteome</keyword>
<dbReference type="Pfam" id="PF00691">
    <property type="entry name" value="OmpA"/>
    <property type="match status" value="1"/>
</dbReference>
<reference evidence="6 7" key="1">
    <citation type="submission" date="2018-03" db="EMBL/GenBank/DDBJ databases">
        <title>Genomic Encyclopedia of Archaeal and Bacterial Type Strains, Phase II (KMG-II): from individual species to whole genera.</title>
        <authorList>
            <person name="Goeker M."/>
        </authorList>
    </citation>
    <scope>NUCLEOTIDE SEQUENCE [LARGE SCALE GENOMIC DNA]</scope>
    <source>
        <strain evidence="6 7">DSM 28354</strain>
    </source>
</reference>
<dbReference type="GO" id="GO:0009279">
    <property type="term" value="C:cell outer membrane"/>
    <property type="evidence" value="ECO:0007669"/>
    <property type="project" value="UniProtKB-SubCell"/>
</dbReference>
<evidence type="ECO:0000259" key="5">
    <source>
        <dbReference type="PROSITE" id="PS51123"/>
    </source>
</evidence>
<dbReference type="InterPro" id="IPR006665">
    <property type="entry name" value="OmpA-like"/>
</dbReference>
<accession>A0A2T0T346</accession>
<name>A0A2T0T346_9BACT</name>
<evidence type="ECO:0000313" key="6">
    <source>
        <dbReference type="EMBL" id="PRY40059.1"/>
    </source>
</evidence>
<dbReference type="PANTHER" id="PTHR30329:SF21">
    <property type="entry name" value="LIPOPROTEIN YIAD-RELATED"/>
    <property type="match status" value="1"/>
</dbReference>
<sequence>MRLLLVLVLSFLLLPVYGQVVAPKKPQRTLFTLKAVDSRTSATVSAQFSVTAIQARKTYSSPRTTLFDFILTQTDTINVLAKAPGYFDAEELMVVSCDTCHDYEYVIKLDPKAQKQPLLTPAKASETAKADTVFRNLAINQAIQLDNVYFEQSTYTLRPESYPQLDKLVKTLRTSPQLIILVAGHTDNVGDKRLNQALSENRASVIRAYLMRHGIAENRLQAHGFGDTQPVAPNDSEANKQKNRRVEFVVLAM</sequence>
<evidence type="ECO:0000256" key="2">
    <source>
        <dbReference type="ARBA" id="ARBA00023136"/>
    </source>
</evidence>
<protein>
    <submittedName>
        <fullName evidence="6">OmpA family protein</fullName>
    </submittedName>
</protein>
<dbReference type="InterPro" id="IPR050330">
    <property type="entry name" value="Bact_OuterMem_StrucFunc"/>
</dbReference>
<evidence type="ECO:0000256" key="1">
    <source>
        <dbReference type="ARBA" id="ARBA00004442"/>
    </source>
</evidence>
<dbReference type="PANTHER" id="PTHR30329">
    <property type="entry name" value="STATOR ELEMENT OF FLAGELLAR MOTOR COMPLEX"/>
    <property type="match status" value="1"/>
</dbReference>
<keyword evidence="2 4" id="KW-0472">Membrane</keyword>
<dbReference type="EMBL" id="PVTE01000007">
    <property type="protein sequence ID" value="PRY40059.1"/>
    <property type="molecule type" value="Genomic_DNA"/>
</dbReference>
<dbReference type="CDD" id="cd07185">
    <property type="entry name" value="OmpA_C-like"/>
    <property type="match status" value="1"/>
</dbReference>
<evidence type="ECO:0000256" key="4">
    <source>
        <dbReference type="PROSITE-ProRule" id="PRU00473"/>
    </source>
</evidence>
<dbReference type="AlphaFoldDB" id="A0A2T0T346"/>
<dbReference type="Proteomes" id="UP000238375">
    <property type="component" value="Unassembled WGS sequence"/>
</dbReference>
<dbReference type="PRINTS" id="PR01021">
    <property type="entry name" value="OMPADOMAIN"/>
</dbReference>
<comment type="subcellular location">
    <subcellularLocation>
        <location evidence="1">Cell outer membrane</location>
    </subcellularLocation>
</comment>
<feature type="domain" description="OmpA-like" evidence="5">
    <location>
        <begin position="137"/>
        <end position="253"/>
    </location>
</feature>
<comment type="caution">
    <text evidence="6">The sequence shown here is derived from an EMBL/GenBank/DDBJ whole genome shotgun (WGS) entry which is preliminary data.</text>
</comment>
<evidence type="ECO:0000313" key="7">
    <source>
        <dbReference type="Proteomes" id="UP000238375"/>
    </source>
</evidence>
<dbReference type="OrthoDB" id="611024at2"/>
<dbReference type="InterPro" id="IPR006664">
    <property type="entry name" value="OMP_bac"/>
</dbReference>
<keyword evidence="3" id="KW-0998">Cell outer membrane</keyword>
<dbReference type="RefSeq" id="WP_106137685.1">
    <property type="nucleotide sequence ID" value="NZ_PVTE01000007.1"/>
</dbReference>
<organism evidence="6 7">
    <name type="scientific">Spirosoma oryzae</name>
    <dbReference type="NCBI Taxonomy" id="1469603"/>
    <lineage>
        <taxon>Bacteria</taxon>
        <taxon>Pseudomonadati</taxon>
        <taxon>Bacteroidota</taxon>
        <taxon>Cytophagia</taxon>
        <taxon>Cytophagales</taxon>
        <taxon>Cytophagaceae</taxon>
        <taxon>Spirosoma</taxon>
    </lineage>
</organism>
<gene>
    <name evidence="6" type="ORF">CLV58_107153</name>
</gene>
<dbReference type="PROSITE" id="PS51123">
    <property type="entry name" value="OMPA_2"/>
    <property type="match status" value="1"/>
</dbReference>
<evidence type="ECO:0000256" key="3">
    <source>
        <dbReference type="ARBA" id="ARBA00023237"/>
    </source>
</evidence>
<dbReference type="Gene3D" id="3.30.1330.60">
    <property type="entry name" value="OmpA-like domain"/>
    <property type="match status" value="1"/>
</dbReference>